<dbReference type="PANTHER" id="PTHR12131:SF1">
    <property type="entry name" value="ATP-DEPENDENT RNA HELICASE SUPV3L1, MITOCHONDRIAL-RELATED"/>
    <property type="match status" value="1"/>
</dbReference>
<keyword evidence="8" id="KW-1185">Reference proteome</keyword>
<dbReference type="OrthoDB" id="6692397at2759"/>
<dbReference type="GO" id="GO:0045025">
    <property type="term" value="C:mitochondrial degradosome"/>
    <property type="evidence" value="ECO:0007669"/>
    <property type="project" value="TreeGrafter"/>
</dbReference>
<evidence type="ECO:0000313" key="8">
    <source>
        <dbReference type="Proteomes" id="UP000639338"/>
    </source>
</evidence>
<keyword evidence="2" id="KW-0378">Hydrolase</keyword>
<comment type="catalytic activity">
    <reaction evidence="5">
        <text>ATP + H2O = ADP + phosphate + H(+)</text>
        <dbReference type="Rhea" id="RHEA:13065"/>
        <dbReference type="ChEBI" id="CHEBI:15377"/>
        <dbReference type="ChEBI" id="CHEBI:15378"/>
        <dbReference type="ChEBI" id="CHEBI:30616"/>
        <dbReference type="ChEBI" id="CHEBI:43474"/>
        <dbReference type="ChEBI" id="CHEBI:456216"/>
        <dbReference type="EC" id="3.6.4.13"/>
    </reaction>
</comment>
<gene>
    <name evidence="7" type="ORF">HCN44_010986</name>
</gene>
<evidence type="ECO:0000256" key="5">
    <source>
        <dbReference type="ARBA" id="ARBA00047984"/>
    </source>
</evidence>
<dbReference type="GO" id="GO:0005524">
    <property type="term" value="F:ATP binding"/>
    <property type="evidence" value="ECO:0007669"/>
    <property type="project" value="UniProtKB-KW"/>
</dbReference>
<protein>
    <recommendedName>
        <fullName evidence="6">ATP-dependent RNA helicase SUV3 DEXQ-box helicase domain-containing protein</fullName>
    </recommendedName>
</protein>
<dbReference type="AlphaFoldDB" id="A0A834Y3C7"/>
<feature type="domain" description="ATP-dependent RNA helicase SUV3 DEXQ-box helicase" evidence="6">
    <location>
        <begin position="16"/>
        <end position="162"/>
    </location>
</feature>
<dbReference type="InterPro" id="IPR050699">
    <property type="entry name" value="RNA-DNA_Helicase"/>
</dbReference>
<dbReference type="GO" id="GO:0016787">
    <property type="term" value="F:hydrolase activity"/>
    <property type="evidence" value="ECO:0007669"/>
    <property type="project" value="UniProtKB-KW"/>
</dbReference>
<name>A0A834Y3C7_APHGI</name>
<dbReference type="InterPro" id="IPR027417">
    <property type="entry name" value="P-loop_NTPase"/>
</dbReference>
<comment type="caution">
    <text evidence="7">The sequence shown here is derived from an EMBL/GenBank/DDBJ whole genome shotgun (WGS) entry which is preliminary data.</text>
</comment>
<dbReference type="GO" id="GO:0003724">
    <property type="term" value="F:RNA helicase activity"/>
    <property type="evidence" value="ECO:0007669"/>
    <property type="project" value="UniProtKB-EC"/>
</dbReference>
<evidence type="ECO:0000256" key="2">
    <source>
        <dbReference type="ARBA" id="ARBA00022801"/>
    </source>
</evidence>
<evidence type="ECO:0000256" key="3">
    <source>
        <dbReference type="ARBA" id="ARBA00022806"/>
    </source>
</evidence>
<accession>A0A834Y3C7</accession>
<evidence type="ECO:0000259" key="6">
    <source>
        <dbReference type="Pfam" id="PF22527"/>
    </source>
</evidence>
<organism evidence="7 8">
    <name type="scientific">Aphidius gifuensis</name>
    <name type="common">Parasitoid wasp</name>
    <dbReference type="NCBI Taxonomy" id="684658"/>
    <lineage>
        <taxon>Eukaryota</taxon>
        <taxon>Metazoa</taxon>
        <taxon>Ecdysozoa</taxon>
        <taxon>Arthropoda</taxon>
        <taxon>Hexapoda</taxon>
        <taxon>Insecta</taxon>
        <taxon>Pterygota</taxon>
        <taxon>Neoptera</taxon>
        <taxon>Endopterygota</taxon>
        <taxon>Hymenoptera</taxon>
        <taxon>Apocrita</taxon>
        <taxon>Ichneumonoidea</taxon>
        <taxon>Braconidae</taxon>
        <taxon>Aphidiinae</taxon>
        <taxon>Aphidius</taxon>
    </lineage>
</organism>
<dbReference type="PANTHER" id="PTHR12131">
    <property type="entry name" value="ATP-DEPENDENT RNA AND DNA HELICASE"/>
    <property type="match status" value="1"/>
</dbReference>
<evidence type="ECO:0000313" key="7">
    <source>
        <dbReference type="EMBL" id="KAF7998578.1"/>
    </source>
</evidence>
<dbReference type="Gene3D" id="3.40.50.300">
    <property type="entry name" value="P-loop containing nucleotide triphosphate hydrolases"/>
    <property type="match status" value="1"/>
</dbReference>
<keyword evidence="1" id="KW-0547">Nucleotide-binding</keyword>
<dbReference type="Proteomes" id="UP000639338">
    <property type="component" value="Unassembled WGS sequence"/>
</dbReference>
<evidence type="ECO:0000256" key="4">
    <source>
        <dbReference type="ARBA" id="ARBA00022840"/>
    </source>
</evidence>
<keyword evidence="4" id="KW-0067">ATP-binding</keyword>
<dbReference type="EMBL" id="JACMRX010000001">
    <property type="protein sequence ID" value="KAF7998578.1"/>
    <property type="molecule type" value="Genomic_DNA"/>
</dbReference>
<dbReference type="GO" id="GO:0000965">
    <property type="term" value="P:mitochondrial RNA 3'-end processing"/>
    <property type="evidence" value="ECO:0007669"/>
    <property type="project" value="TreeGrafter"/>
</dbReference>
<keyword evidence="3" id="KW-0347">Helicase</keyword>
<proteinExistence type="predicted"/>
<evidence type="ECO:0000256" key="1">
    <source>
        <dbReference type="ARBA" id="ARBA00022741"/>
    </source>
</evidence>
<reference evidence="7 8" key="1">
    <citation type="submission" date="2020-08" db="EMBL/GenBank/DDBJ databases">
        <title>Aphidius gifuensis genome sequencing and assembly.</title>
        <authorList>
            <person name="Du Z."/>
        </authorList>
    </citation>
    <scope>NUCLEOTIDE SEQUENCE [LARGE SCALE GENOMIC DNA]</scope>
    <source>
        <strain evidence="7">YNYX2018</strain>
        <tissue evidence="7">Adults</tissue>
    </source>
</reference>
<sequence>MYGCFGKISDSRTLPNWYQLARSIIRKILFHAVPTNSRKTYHALKLCRKAKSGLYCGPLKPLKYLINTPYDLVTGEERLFTNGKKFSIRTCCMYCRKERINAPCAVAVIDEIQLIKDYARGWAWIRALLSMRAEEIHLCGVASAIDLVRTLCLTTGDIFDVNNKRLTKLEIQNKTVVTYEKFNHIQYRLFYQKYHICSIKRAKNECY</sequence>
<dbReference type="InterPro" id="IPR055206">
    <property type="entry name" value="DEXQc_SUV3"/>
</dbReference>
<dbReference type="Pfam" id="PF22527">
    <property type="entry name" value="DEXQc_Suv3"/>
    <property type="match status" value="1"/>
</dbReference>